<proteinExistence type="predicted"/>
<gene>
    <name evidence="1" type="ORF">GLW07_21900</name>
</gene>
<dbReference type="AlphaFoldDB" id="A0A845F5P7"/>
<evidence type="ECO:0000313" key="1">
    <source>
        <dbReference type="EMBL" id="MYL65996.1"/>
    </source>
</evidence>
<accession>A0A845F5P7</accession>
<organism evidence="1 2">
    <name type="scientific">Guptibacillus hwajinpoensis</name>
    <dbReference type="NCBI Taxonomy" id="208199"/>
    <lineage>
        <taxon>Bacteria</taxon>
        <taxon>Bacillati</taxon>
        <taxon>Bacillota</taxon>
        <taxon>Bacilli</taxon>
        <taxon>Bacillales</taxon>
        <taxon>Guptibacillaceae</taxon>
        <taxon>Guptibacillus</taxon>
    </lineage>
</organism>
<dbReference type="EMBL" id="WMEY01000013">
    <property type="protein sequence ID" value="MYL65996.1"/>
    <property type="molecule type" value="Genomic_DNA"/>
</dbReference>
<protein>
    <recommendedName>
        <fullName evidence="3">DUF1257 domain-containing protein</fullName>
    </recommendedName>
</protein>
<dbReference type="Proteomes" id="UP000447833">
    <property type="component" value="Unassembled WGS sequence"/>
</dbReference>
<sequence>MSIELVLIPLAIGIVQVVSDKRQTTLDGNNHYSIPTVIKDESMLKQALNNYGADIGLYDNQLKSTVADVDILFNKDDDQQYIALFDQSIERKDAEEFIENIQIEYTSIVRKDTYEKVIRRAKDYGMELESEEENLDRGIVLTFKVTS</sequence>
<evidence type="ECO:0000313" key="2">
    <source>
        <dbReference type="Proteomes" id="UP000447833"/>
    </source>
</evidence>
<reference evidence="1 2" key="1">
    <citation type="submission" date="2019-11" db="EMBL/GenBank/DDBJ databases">
        <title>Genome sequences of 17 halophilic strains isolated from different environments.</title>
        <authorList>
            <person name="Furrow R.E."/>
        </authorList>
    </citation>
    <scope>NUCLEOTIDE SEQUENCE [LARGE SCALE GENOMIC DNA]</scope>
    <source>
        <strain evidence="1 2">22506_14_FS</strain>
    </source>
</reference>
<evidence type="ECO:0008006" key="3">
    <source>
        <dbReference type="Google" id="ProtNLM"/>
    </source>
</evidence>
<dbReference type="RefSeq" id="WP_160921677.1">
    <property type="nucleotide sequence ID" value="NZ_WMEY01000013.1"/>
</dbReference>
<name>A0A845F5P7_9BACL</name>
<comment type="caution">
    <text evidence="1">The sequence shown here is derived from an EMBL/GenBank/DDBJ whole genome shotgun (WGS) entry which is preliminary data.</text>
</comment>